<evidence type="ECO:0000313" key="3">
    <source>
        <dbReference type="Proteomes" id="UP000238479"/>
    </source>
</evidence>
<name>A0A2P6PB18_ROSCH</name>
<comment type="caution">
    <text evidence="2">The sequence shown here is derived from an EMBL/GenBank/DDBJ whole genome shotgun (WGS) entry which is preliminary data.</text>
</comment>
<gene>
    <name evidence="2" type="ORF">RchiOBHm_Chr7g0213561</name>
</gene>
<dbReference type="AlphaFoldDB" id="A0A2P6PB18"/>
<keyword evidence="1" id="KW-1133">Transmembrane helix</keyword>
<dbReference type="Gramene" id="PRQ19114">
    <property type="protein sequence ID" value="PRQ19114"/>
    <property type="gene ID" value="RchiOBHm_Chr7g0213561"/>
</dbReference>
<feature type="transmembrane region" description="Helical" evidence="1">
    <location>
        <begin position="58"/>
        <end position="74"/>
    </location>
</feature>
<dbReference type="Proteomes" id="UP000238479">
    <property type="component" value="Chromosome 7"/>
</dbReference>
<accession>A0A2P6PB18</accession>
<keyword evidence="1" id="KW-0812">Transmembrane</keyword>
<keyword evidence="1" id="KW-0472">Membrane</keyword>
<feature type="transmembrane region" description="Helical" evidence="1">
    <location>
        <begin position="86"/>
        <end position="106"/>
    </location>
</feature>
<proteinExistence type="predicted"/>
<organism evidence="2 3">
    <name type="scientific">Rosa chinensis</name>
    <name type="common">China rose</name>
    <dbReference type="NCBI Taxonomy" id="74649"/>
    <lineage>
        <taxon>Eukaryota</taxon>
        <taxon>Viridiplantae</taxon>
        <taxon>Streptophyta</taxon>
        <taxon>Embryophyta</taxon>
        <taxon>Tracheophyta</taxon>
        <taxon>Spermatophyta</taxon>
        <taxon>Magnoliopsida</taxon>
        <taxon>eudicotyledons</taxon>
        <taxon>Gunneridae</taxon>
        <taxon>Pentapetalae</taxon>
        <taxon>rosids</taxon>
        <taxon>fabids</taxon>
        <taxon>Rosales</taxon>
        <taxon>Rosaceae</taxon>
        <taxon>Rosoideae</taxon>
        <taxon>Rosoideae incertae sedis</taxon>
        <taxon>Rosa</taxon>
    </lineage>
</organism>
<evidence type="ECO:0000256" key="1">
    <source>
        <dbReference type="SAM" id="Phobius"/>
    </source>
</evidence>
<protein>
    <submittedName>
        <fullName evidence="2">Uncharacterized protein</fullName>
    </submittedName>
</protein>
<dbReference type="EMBL" id="PDCK01000045">
    <property type="protein sequence ID" value="PRQ19114.1"/>
    <property type="molecule type" value="Genomic_DNA"/>
</dbReference>
<evidence type="ECO:0000313" key="2">
    <source>
        <dbReference type="EMBL" id="PRQ19114.1"/>
    </source>
</evidence>
<reference evidence="2 3" key="1">
    <citation type="journal article" date="2018" name="Nat. Genet.">
        <title>The Rosa genome provides new insights in the design of modern roses.</title>
        <authorList>
            <person name="Bendahmane M."/>
        </authorList>
    </citation>
    <scope>NUCLEOTIDE SEQUENCE [LARGE SCALE GENOMIC DNA]</scope>
    <source>
        <strain evidence="3">cv. Old Blush</strain>
    </source>
</reference>
<sequence>MPFCLNPNTSTDSSNLVLDLRCHLAEVDKNRKRFWSSRDAAEEGEDEEKGGELKNKSGDIYFCSIMYFCLYIYWERYWHSSPSPCLYHFSNILRFLLINYYYWLFFKYHYYGLIFITTVI</sequence>
<keyword evidence="3" id="KW-1185">Reference proteome</keyword>